<gene>
    <name evidence="1" type="ORF">BECKLPF1236A_GA0070988_101485</name>
    <name evidence="2" type="ORF">BECKLPF1236C_GA0070990_100218</name>
</gene>
<dbReference type="EMBL" id="CAADFM010000148">
    <property type="protein sequence ID" value="VFK16488.1"/>
    <property type="molecule type" value="Genomic_DNA"/>
</dbReference>
<dbReference type="EMBL" id="CAADFP010000021">
    <property type="protein sequence ID" value="VFK25397.1"/>
    <property type="molecule type" value="Genomic_DNA"/>
</dbReference>
<organism evidence="1">
    <name type="scientific">Candidatus Kentrum sp. LPFa</name>
    <dbReference type="NCBI Taxonomy" id="2126335"/>
    <lineage>
        <taxon>Bacteria</taxon>
        <taxon>Pseudomonadati</taxon>
        <taxon>Pseudomonadota</taxon>
        <taxon>Gammaproteobacteria</taxon>
        <taxon>Candidatus Kentrum</taxon>
    </lineage>
</organism>
<evidence type="ECO:0000313" key="2">
    <source>
        <dbReference type="EMBL" id="VFK25397.1"/>
    </source>
</evidence>
<proteinExistence type="predicted"/>
<protein>
    <submittedName>
        <fullName evidence="1">Uncharacterized protein</fullName>
    </submittedName>
</protein>
<name>A0A450WHM5_9GAMM</name>
<evidence type="ECO:0000313" key="1">
    <source>
        <dbReference type="EMBL" id="VFK16488.1"/>
    </source>
</evidence>
<accession>A0A450WHM5</accession>
<sequence length="83" mass="9084">MSFIQNALNAAQDHPNILPASFSIPEFKRDVELFTALTEIDTIVASVASQIDDTRLAVGGEAMQEAIRVYDYVKTAAKTARRA</sequence>
<reference evidence="1" key="1">
    <citation type="submission" date="2019-02" db="EMBL/GenBank/DDBJ databases">
        <authorList>
            <person name="Gruber-Vodicka R. H."/>
            <person name="Seah K. B. B."/>
        </authorList>
    </citation>
    <scope>NUCLEOTIDE SEQUENCE</scope>
    <source>
        <strain evidence="1">BECK_S312</strain>
        <strain evidence="2">BECK_S426</strain>
    </source>
</reference>
<dbReference type="AlphaFoldDB" id="A0A450WHM5"/>